<dbReference type="PANTHER" id="PTHR24365">
    <property type="entry name" value="TOLL-LIKE RECEPTOR"/>
    <property type="match status" value="1"/>
</dbReference>
<sequence>MVSILNLPHEVMVKVFKYLTPSETSQMIKKLKSDKEHRGRLDDLVIRLLYQRLFNGKLMIINDKSNETIEYDTMLTIDSFEERFLVHNYENLLFQEIRPNYVEVKFTRQANDYMNFIGNLYKFFSLLSREENVQMLKYFETKILQLDFYTDGNLVLIENPTSLSTIIIKILISLSSNKDLLGKIKRFTIKSTDIGNLYVSQWSQLFRRFINLHTLDLSNDIIHSDYDDCRDVLGYSFKFPARLKILVLDNNVLRYVSVAMIASLPHSLEVLSLSHNKIVSVEPVRLSSKLPNLRYLNLDYNGRLSFLDPVIFRGIRRDFRLSLRGTSFEDADFSHLARATSEIGFTIIV</sequence>
<evidence type="ECO:0000313" key="8">
    <source>
        <dbReference type="Proteomes" id="UP000002258"/>
    </source>
</evidence>
<keyword evidence="2" id="KW-0812">Transmembrane</keyword>
<dbReference type="Pfam" id="PF13855">
    <property type="entry name" value="LRR_8"/>
    <property type="match status" value="1"/>
</dbReference>
<dbReference type="OMA" id="WELNYTK"/>
<reference evidence="7 8" key="1">
    <citation type="journal article" date="2007" name="Nat. Biotechnol.">
        <title>Genome sequence of the lignocellulose-bioconverting and xylose-fermenting yeast Pichia stipitis.</title>
        <authorList>
            <person name="Jeffries T.W."/>
            <person name="Grigoriev I.V."/>
            <person name="Grimwood J."/>
            <person name="Laplaza J.M."/>
            <person name="Aerts A."/>
            <person name="Salamov A."/>
            <person name="Schmutz J."/>
            <person name="Lindquist E."/>
            <person name="Dehal P."/>
            <person name="Shapiro H."/>
            <person name="Jin Y.S."/>
            <person name="Passoth V."/>
            <person name="Richardson P.M."/>
        </authorList>
    </citation>
    <scope>NUCLEOTIDE SEQUENCE [LARGE SCALE GENOMIC DNA]</scope>
    <source>
        <strain evidence="8">ATCC 58785 / CBS 6054 / NBRC 10063 / NRRL Y-11545</strain>
    </source>
</reference>
<dbReference type="AlphaFoldDB" id="A3LR16"/>
<feature type="domain" description="F-box" evidence="6">
    <location>
        <begin position="1"/>
        <end position="23"/>
    </location>
</feature>
<evidence type="ECO:0000256" key="3">
    <source>
        <dbReference type="ARBA" id="ARBA00022729"/>
    </source>
</evidence>
<evidence type="ECO:0000256" key="2">
    <source>
        <dbReference type="ARBA" id="ARBA00022692"/>
    </source>
</evidence>
<evidence type="ECO:0000256" key="1">
    <source>
        <dbReference type="ARBA" id="ARBA00004167"/>
    </source>
</evidence>
<dbReference type="RefSeq" id="XP_001383336.2">
    <property type="nucleotide sequence ID" value="XM_001383299.1"/>
</dbReference>
<dbReference type="KEGG" id="pic:PICST_30528"/>
<evidence type="ECO:0000259" key="6">
    <source>
        <dbReference type="PROSITE" id="PS50181"/>
    </source>
</evidence>
<evidence type="ECO:0000313" key="7">
    <source>
        <dbReference type="EMBL" id="ABN65307.2"/>
    </source>
</evidence>
<dbReference type="eggNOG" id="ENOG502T36X">
    <property type="taxonomic scope" value="Eukaryota"/>
</dbReference>
<dbReference type="InterPro" id="IPR001810">
    <property type="entry name" value="F-box_dom"/>
</dbReference>
<accession>A3LR16</accession>
<proteinExistence type="predicted"/>
<dbReference type="InterPro" id="IPR032675">
    <property type="entry name" value="LRR_dom_sf"/>
</dbReference>
<dbReference type="InParanoid" id="A3LR16"/>
<dbReference type="GO" id="GO:0007165">
    <property type="term" value="P:signal transduction"/>
    <property type="evidence" value="ECO:0007669"/>
    <property type="project" value="TreeGrafter"/>
</dbReference>
<dbReference type="PROSITE" id="PS51450">
    <property type="entry name" value="LRR"/>
    <property type="match status" value="1"/>
</dbReference>
<dbReference type="EMBL" id="CP000497">
    <property type="protein sequence ID" value="ABN65307.2"/>
    <property type="molecule type" value="Genomic_DNA"/>
</dbReference>
<dbReference type="GeneID" id="4837954"/>
<name>A3LR16_PICST</name>
<dbReference type="Gene3D" id="3.80.10.10">
    <property type="entry name" value="Ribonuclease Inhibitor"/>
    <property type="match status" value="1"/>
</dbReference>
<dbReference type="GO" id="GO:0005886">
    <property type="term" value="C:plasma membrane"/>
    <property type="evidence" value="ECO:0007669"/>
    <property type="project" value="TreeGrafter"/>
</dbReference>
<dbReference type="Proteomes" id="UP000002258">
    <property type="component" value="Chromosome 3"/>
</dbReference>
<keyword evidence="8" id="KW-1185">Reference proteome</keyword>
<keyword evidence="5" id="KW-0472">Membrane</keyword>
<protein>
    <recommendedName>
        <fullName evidence="6">F-box domain-containing protein</fullName>
    </recommendedName>
</protein>
<dbReference type="SUPFAM" id="SSF52047">
    <property type="entry name" value="RNI-like"/>
    <property type="match status" value="1"/>
</dbReference>
<dbReference type="OrthoDB" id="27267at2759"/>
<comment type="subcellular location">
    <subcellularLocation>
        <location evidence="1">Membrane</location>
        <topology evidence="1">Single-pass membrane protein</topology>
    </subcellularLocation>
</comment>
<dbReference type="InterPro" id="IPR001611">
    <property type="entry name" value="Leu-rich_rpt"/>
</dbReference>
<dbReference type="PANTHER" id="PTHR24365:SF541">
    <property type="entry name" value="PROTEIN TOLL-RELATED"/>
    <property type="match status" value="1"/>
</dbReference>
<dbReference type="GO" id="GO:0038023">
    <property type="term" value="F:signaling receptor activity"/>
    <property type="evidence" value="ECO:0007669"/>
    <property type="project" value="TreeGrafter"/>
</dbReference>
<keyword evidence="4" id="KW-1133">Transmembrane helix</keyword>
<dbReference type="PROSITE" id="PS50181">
    <property type="entry name" value="FBOX"/>
    <property type="match status" value="1"/>
</dbReference>
<dbReference type="HOGENOM" id="CLU_794797_0_0_1"/>
<evidence type="ECO:0000256" key="4">
    <source>
        <dbReference type="ARBA" id="ARBA00022989"/>
    </source>
</evidence>
<keyword evidence="3" id="KW-0732">Signal</keyword>
<organism evidence="7 8">
    <name type="scientific">Scheffersomyces stipitis (strain ATCC 58785 / CBS 6054 / NBRC 10063 / NRRL Y-11545)</name>
    <name type="common">Yeast</name>
    <name type="synonym">Pichia stipitis</name>
    <dbReference type="NCBI Taxonomy" id="322104"/>
    <lineage>
        <taxon>Eukaryota</taxon>
        <taxon>Fungi</taxon>
        <taxon>Dikarya</taxon>
        <taxon>Ascomycota</taxon>
        <taxon>Saccharomycotina</taxon>
        <taxon>Pichiomycetes</taxon>
        <taxon>Debaryomycetaceae</taxon>
        <taxon>Scheffersomyces</taxon>
    </lineage>
</organism>
<evidence type="ECO:0000256" key="5">
    <source>
        <dbReference type="ARBA" id="ARBA00023136"/>
    </source>
</evidence>
<gene>
    <name evidence="7" type="ORF">PICST_30528</name>
</gene>